<dbReference type="EC" id="4.1.1.65" evidence="12"/>
<gene>
    <name evidence="12" type="primary">psd</name>
    <name evidence="13" type="ORF">SAMN05444972_105300</name>
</gene>
<keyword evidence="5 12" id="KW-0443">Lipid metabolism</keyword>
<feature type="active site" description="Charge relay system; for autoendoproteolytic cleavage activity" evidence="12">
    <location>
        <position position="143"/>
    </location>
</feature>
<evidence type="ECO:0000313" key="14">
    <source>
        <dbReference type="Proteomes" id="UP000198660"/>
    </source>
</evidence>
<keyword evidence="11 12" id="KW-0670">Pyruvate</keyword>
<dbReference type="GO" id="GO:0006646">
    <property type="term" value="P:phosphatidylethanolamine biosynthetic process"/>
    <property type="evidence" value="ECO:0007669"/>
    <property type="project" value="UniProtKB-UniRule"/>
</dbReference>
<evidence type="ECO:0000256" key="9">
    <source>
        <dbReference type="ARBA" id="ARBA00023239"/>
    </source>
</evidence>
<feature type="active site" description="Charge relay system; for autoendoproteolytic cleavage activity" evidence="12">
    <location>
        <position position="86"/>
    </location>
</feature>
<dbReference type="NCBIfam" id="TIGR00163">
    <property type="entry name" value="PS_decarb"/>
    <property type="match status" value="1"/>
</dbReference>
<feature type="chain" id="PRO_5023244992" description="Phosphatidylserine decarboxylase beta chain" evidence="12">
    <location>
        <begin position="1"/>
        <end position="246"/>
    </location>
</feature>
<keyword evidence="10 12" id="KW-1208">Phospholipid metabolism</keyword>
<proteinExistence type="inferred from homology"/>
<comment type="subunit">
    <text evidence="12">Heterodimer of a large membrane-associated beta subunit and a small pyruvoyl-containing alpha subunit.</text>
</comment>
<keyword evidence="6 12" id="KW-0472">Membrane</keyword>
<dbReference type="PANTHER" id="PTHR10067">
    <property type="entry name" value="PHOSPHATIDYLSERINE DECARBOXYLASE"/>
    <property type="match status" value="1"/>
</dbReference>
<evidence type="ECO:0000256" key="4">
    <source>
        <dbReference type="ARBA" id="ARBA00022793"/>
    </source>
</evidence>
<evidence type="ECO:0000256" key="2">
    <source>
        <dbReference type="ARBA" id="ARBA00022475"/>
    </source>
</evidence>
<dbReference type="PANTHER" id="PTHR10067:SF6">
    <property type="entry name" value="PHOSPHATIDYLSERINE DECARBOXYLASE PROENZYME, MITOCHONDRIAL"/>
    <property type="match status" value="1"/>
</dbReference>
<feature type="chain" id="PRO_5023244991" description="Phosphatidylserine decarboxylase alpha chain" evidence="12">
    <location>
        <begin position="247"/>
        <end position="283"/>
    </location>
</feature>
<dbReference type="OrthoDB" id="9802030at2"/>
<evidence type="ECO:0000256" key="5">
    <source>
        <dbReference type="ARBA" id="ARBA00023098"/>
    </source>
</evidence>
<comment type="function">
    <text evidence="12">Catalyzes the formation of phosphatidylethanolamine (PtdEtn) from phosphatidylserine (PtdSer).</text>
</comment>
<dbReference type="InterPro" id="IPR033177">
    <property type="entry name" value="PSD-B"/>
</dbReference>
<evidence type="ECO:0000256" key="3">
    <source>
        <dbReference type="ARBA" id="ARBA00022516"/>
    </source>
</evidence>
<dbReference type="AlphaFoldDB" id="A0A1I6RRE4"/>
<feature type="active site" description="Charge relay system; for autoendoproteolytic cleavage activity" evidence="12">
    <location>
        <position position="247"/>
    </location>
</feature>
<comment type="catalytic activity">
    <reaction evidence="12">
        <text>a 1,2-diacyl-sn-glycero-3-phospho-L-serine + H(+) = a 1,2-diacyl-sn-glycero-3-phosphoethanolamine + CO2</text>
        <dbReference type="Rhea" id="RHEA:20828"/>
        <dbReference type="ChEBI" id="CHEBI:15378"/>
        <dbReference type="ChEBI" id="CHEBI:16526"/>
        <dbReference type="ChEBI" id="CHEBI:57262"/>
        <dbReference type="ChEBI" id="CHEBI:64612"/>
        <dbReference type="EC" id="4.1.1.65"/>
    </reaction>
</comment>
<sequence length="283" mass="31684">MKDQLLITALKALPKKTISRWTGKFARSSLSRHIIPYYIKRFNVDIAEAEHPVAAYPTLLDFFVRGLKEGARPINSDPQMITSPVDGTVSQSGPIKEGMLLQAKGVTYSLEALLGGDASLSARFLGGEFLTLYLSPRDYHRIHAPVSGQVTEFTYIPGSLFPVNELGVQRVHGLFARNERLITLLETPCGEVAVIKVGATNVGSIRVTYEPEVYTNHPKKKKVERRTYKKPVWIDKGEELGRFEFGSTVILLFQADRVKWLKQLQPGDTIRMGEALARCQVER</sequence>
<accession>A0A1I6RRE4</accession>
<protein>
    <recommendedName>
        <fullName evidence="12">Phosphatidylserine decarboxylase proenzyme</fullName>
        <ecNumber evidence="12">4.1.1.65</ecNumber>
    </recommendedName>
    <component>
        <recommendedName>
            <fullName evidence="12">Phosphatidylserine decarboxylase alpha chain</fullName>
        </recommendedName>
    </component>
    <component>
        <recommendedName>
            <fullName evidence="12">Phosphatidylserine decarboxylase beta chain</fullName>
        </recommendedName>
    </component>
</protein>
<dbReference type="Proteomes" id="UP000198660">
    <property type="component" value="Unassembled WGS sequence"/>
</dbReference>
<dbReference type="UniPathway" id="UPA00558">
    <property type="reaction ID" value="UER00616"/>
</dbReference>
<keyword evidence="9 12" id="KW-0456">Lyase</keyword>
<dbReference type="Pfam" id="PF02666">
    <property type="entry name" value="PS_Dcarbxylase"/>
    <property type="match status" value="1"/>
</dbReference>
<keyword evidence="14" id="KW-1185">Reference proteome</keyword>
<evidence type="ECO:0000256" key="10">
    <source>
        <dbReference type="ARBA" id="ARBA00023264"/>
    </source>
</evidence>
<comment type="similarity">
    <text evidence="12">Belongs to the phosphatidylserine decarboxylase family. PSD-B subfamily. Prokaryotic type I sub-subfamily.</text>
</comment>
<dbReference type="InterPro" id="IPR003817">
    <property type="entry name" value="PS_Dcarbxylase"/>
</dbReference>
<reference evidence="14" key="1">
    <citation type="submission" date="2016-10" db="EMBL/GenBank/DDBJ databases">
        <authorList>
            <person name="Varghese N."/>
            <person name="Submissions S."/>
        </authorList>
    </citation>
    <scope>NUCLEOTIDE SEQUENCE [LARGE SCALE GENOMIC DNA]</scope>
    <source>
        <strain evidence="14">DSM 45789</strain>
    </source>
</reference>
<comment type="subcellular location">
    <subcellularLocation>
        <location evidence="12">Cell membrane</location>
        <topology evidence="12">Peripheral membrane protein</topology>
    </subcellularLocation>
</comment>
<evidence type="ECO:0000256" key="6">
    <source>
        <dbReference type="ARBA" id="ARBA00023136"/>
    </source>
</evidence>
<keyword evidence="2 12" id="KW-1003">Cell membrane</keyword>
<evidence type="ECO:0000256" key="12">
    <source>
        <dbReference type="HAMAP-Rule" id="MF_00662"/>
    </source>
</evidence>
<keyword evidence="7 12" id="KW-0865">Zymogen</keyword>
<name>A0A1I6RRE4_9BACL</name>
<feature type="active site" description="Schiff-base intermediate with substrate; via pyruvic acid; for decarboxylase activity" evidence="12">
    <location>
        <position position="247"/>
    </location>
</feature>
<dbReference type="GO" id="GO:0005886">
    <property type="term" value="C:plasma membrane"/>
    <property type="evidence" value="ECO:0007669"/>
    <property type="project" value="UniProtKB-SubCell"/>
</dbReference>
<dbReference type="InterPro" id="IPR033178">
    <property type="entry name" value="PSD_type1_pro"/>
</dbReference>
<comment type="pathway">
    <text evidence="1">Lipid metabolism.</text>
</comment>
<comment type="PTM">
    <text evidence="12">Is synthesized initially as an inactive proenzyme. Formation of the active enzyme involves a self-maturation process in which the active site pyruvoyl group is generated from an internal serine residue via an autocatalytic post-translational modification. Two non-identical subunits are generated from the proenzyme in this reaction, and the pyruvate is formed at the N-terminus of the alpha chain, which is derived from the carboxyl end of the proenzyme. The autoendoproteolytic cleavage occurs by a canonical serine protease mechanism, in which the side chain hydroxyl group of the serine supplies its oxygen atom to form the C-terminus of the beta chain, while the remainder of the serine residue undergoes an oxidative deamination to produce ammonia and the pyruvoyl prosthetic group on the alpha chain. During this reaction, the Ser that is part of the protease active site of the proenzyme becomes the pyruvoyl prosthetic group, which constitutes an essential element of the active site of the mature decarboxylase.</text>
</comment>
<dbReference type="RefSeq" id="WP_091836663.1">
    <property type="nucleotide sequence ID" value="NZ_FPAA01000005.1"/>
</dbReference>
<evidence type="ECO:0000313" key="13">
    <source>
        <dbReference type="EMBL" id="SFS67028.1"/>
    </source>
</evidence>
<feature type="modified residue" description="Pyruvic acid (Ser); by autocatalysis" evidence="12">
    <location>
        <position position="247"/>
    </location>
</feature>
<evidence type="ECO:0000256" key="11">
    <source>
        <dbReference type="ARBA" id="ARBA00023317"/>
    </source>
</evidence>
<dbReference type="EMBL" id="FPAA01000005">
    <property type="protein sequence ID" value="SFS67028.1"/>
    <property type="molecule type" value="Genomic_DNA"/>
</dbReference>
<comment type="cofactor">
    <cofactor evidence="12">
        <name>pyruvate</name>
        <dbReference type="ChEBI" id="CHEBI:15361"/>
    </cofactor>
    <text evidence="12">Binds 1 pyruvoyl group covalently per subunit.</text>
</comment>
<evidence type="ECO:0000256" key="1">
    <source>
        <dbReference type="ARBA" id="ARBA00005189"/>
    </source>
</evidence>
<dbReference type="GO" id="GO:0004609">
    <property type="term" value="F:phosphatidylserine decarboxylase activity"/>
    <property type="evidence" value="ECO:0007669"/>
    <property type="project" value="UniProtKB-UniRule"/>
</dbReference>
<organism evidence="13 14">
    <name type="scientific">Marininema halotolerans</name>
    <dbReference type="NCBI Taxonomy" id="1155944"/>
    <lineage>
        <taxon>Bacteria</taxon>
        <taxon>Bacillati</taxon>
        <taxon>Bacillota</taxon>
        <taxon>Bacilli</taxon>
        <taxon>Bacillales</taxon>
        <taxon>Thermoactinomycetaceae</taxon>
        <taxon>Marininema</taxon>
    </lineage>
</organism>
<evidence type="ECO:0000256" key="8">
    <source>
        <dbReference type="ARBA" id="ARBA00023209"/>
    </source>
</evidence>
<keyword evidence="4 12" id="KW-0210">Decarboxylase</keyword>
<feature type="site" description="Cleavage (non-hydrolytic); by autocatalysis" evidence="12">
    <location>
        <begin position="246"/>
        <end position="247"/>
    </location>
</feature>
<evidence type="ECO:0000256" key="7">
    <source>
        <dbReference type="ARBA" id="ARBA00023145"/>
    </source>
</evidence>
<dbReference type="HAMAP" id="MF_00662">
    <property type="entry name" value="PS_decarb_PSD_B_type1"/>
    <property type="match status" value="1"/>
</dbReference>
<keyword evidence="8 12" id="KW-0594">Phospholipid biosynthesis</keyword>
<comment type="pathway">
    <text evidence="12">Phospholipid metabolism; phosphatidylethanolamine biosynthesis; phosphatidylethanolamine from CDP-diacylglycerol: step 2/2.</text>
</comment>
<keyword evidence="3 12" id="KW-0444">Lipid biosynthesis</keyword>